<reference evidence="9 10" key="1">
    <citation type="journal article" date="2014" name="BMC Genomics">
        <title>Comparison of environmental and isolate Sulfobacillus genomes reveals diverse carbon, sulfur, nitrogen, and hydrogen metabolisms.</title>
        <authorList>
            <person name="Justice N.B."/>
            <person name="Norman A."/>
            <person name="Brown C.T."/>
            <person name="Singh A."/>
            <person name="Thomas B.C."/>
            <person name="Banfield J.F."/>
        </authorList>
    </citation>
    <scope>NUCLEOTIDE SEQUENCE [LARGE SCALE GENOMIC DNA]</scope>
    <source>
        <strain evidence="9">AMDSBA1</strain>
    </source>
</reference>
<evidence type="ECO:0000256" key="5">
    <source>
        <dbReference type="ARBA" id="ARBA00022692"/>
    </source>
</evidence>
<evidence type="ECO:0000256" key="8">
    <source>
        <dbReference type="SAM" id="Phobius"/>
    </source>
</evidence>
<dbReference type="AlphaFoldDB" id="A0A2T2WX44"/>
<evidence type="ECO:0000256" key="6">
    <source>
        <dbReference type="ARBA" id="ARBA00022989"/>
    </source>
</evidence>
<feature type="transmembrane region" description="Helical" evidence="8">
    <location>
        <begin position="150"/>
        <end position="175"/>
    </location>
</feature>
<evidence type="ECO:0000256" key="7">
    <source>
        <dbReference type="ARBA" id="ARBA00023136"/>
    </source>
</evidence>
<feature type="transmembrane region" description="Helical" evidence="8">
    <location>
        <begin position="250"/>
        <end position="268"/>
    </location>
</feature>
<evidence type="ECO:0000256" key="3">
    <source>
        <dbReference type="ARBA" id="ARBA00022448"/>
    </source>
</evidence>
<feature type="transmembrane region" description="Helical" evidence="8">
    <location>
        <begin position="216"/>
        <end position="244"/>
    </location>
</feature>
<feature type="transmembrane region" description="Helical" evidence="8">
    <location>
        <begin position="306"/>
        <end position="339"/>
    </location>
</feature>
<proteinExistence type="inferred from homology"/>
<dbReference type="EMBL" id="PXYT01000032">
    <property type="protein sequence ID" value="PSR26815.1"/>
    <property type="molecule type" value="Genomic_DNA"/>
</dbReference>
<evidence type="ECO:0000256" key="4">
    <source>
        <dbReference type="ARBA" id="ARBA00022475"/>
    </source>
</evidence>
<dbReference type="PANTHER" id="PTHR21716">
    <property type="entry name" value="TRANSMEMBRANE PROTEIN"/>
    <property type="match status" value="1"/>
</dbReference>
<feature type="transmembrane region" description="Helical" evidence="8">
    <location>
        <begin position="36"/>
        <end position="57"/>
    </location>
</feature>
<name>A0A2T2WX44_9FIRM</name>
<dbReference type="Proteomes" id="UP000242699">
    <property type="component" value="Unassembled WGS sequence"/>
</dbReference>
<keyword evidence="5 8" id="KW-0812">Transmembrane</keyword>
<protein>
    <submittedName>
        <fullName evidence="9">AI-2E family transporter</fullName>
    </submittedName>
</protein>
<keyword evidence="7 8" id="KW-0472">Membrane</keyword>
<dbReference type="GO" id="GO:0005886">
    <property type="term" value="C:plasma membrane"/>
    <property type="evidence" value="ECO:0007669"/>
    <property type="project" value="UniProtKB-SubCell"/>
</dbReference>
<dbReference type="InterPro" id="IPR002549">
    <property type="entry name" value="AI-2E-like"/>
</dbReference>
<dbReference type="GO" id="GO:0055085">
    <property type="term" value="P:transmembrane transport"/>
    <property type="evidence" value="ECO:0007669"/>
    <property type="project" value="TreeGrafter"/>
</dbReference>
<organism evidence="9 10">
    <name type="scientific">Sulfobacillus benefaciens</name>
    <dbReference type="NCBI Taxonomy" id="453960"/>
    <lineage>
        <taxon>Bacteria</taxon>
        <taxon>Bacillati</taxon>
        <taxon>Bacillota</taxon>
        <taxon>Clostridia</taxon>
        <taxon>Eubacteriales</taxon>
        <taxon>Clostridiales Family XVII. Incertae Sedis</taxon>
        <taxon>Sulfobacillus</taxon>
    </lineage>
</organism>
<evidence type="ECO:0000256" key="2">
    <source>
        <dbReference type="ARBA" id="ARBA00009773"/>
    </source>
</evidence>
<dbReference type="PANTHER" id="PTHR21716:SF53">
    <property type="entry name" value="PERMEASE PERM-RELATED"/>
    <property type="match status" value="1"/>
</dbReference>
<evidence type="ECO:0000256" key="1">
    <source>
        <dbReference type="ARBA" id="ARBA00004651"/>
    </source>
</evidence>
<feature type="transmembrane region" description="Helical" evidence="8">
    <location>
        <begin position="69"/>
        <end position="91"/>
    </location>
</feature>
<keyword evidence="4" id="KW-1003">Cell membrane</keyword>
<dbReference type="Pfam" id="PF01594">
    <property type="entry name" value="AI-2E_transport"/>
    <property type="match status" value="1"/>
</dbReference>
<evidence type="ECO:0000313" key="10">
    <source>
        <dbReference type="Proteomes" id="UP000242699"/>
    </source>
</evidence>
<comment type="caution">
    <text evidence="9">The sequence shown here is derived from an EMBL/GenBank/DDBJ whole genome shotgun (WGS) entry which is preliminary data.</text>
</comment>
<keyword evidence="3" id="KW-0813">Transport</keyword>
<comment type="similarity">
    <text evidence="2">Belongs to the autoinducer-2 exporter (AI-2E) (TC 2.A.86) family.</text>
</comment>
<keyword evidence="6 8" id="KW-1133">Transmembrane helix</keyword>
<evidence type="ECO:0000313" key="9">
    <source>
        <dbReference type="EMBL" id="PSR26815.1"/>
    </source>
</evidence>
<comment type="subcellular location">
    <subcellularLocation>
        <location evidence="1">Cell membrane</location>
        <topology evidence="1">Multi-pass membrane protein</topology>
    </subcellularLocation>
</comment>
<feature type="transmembrane region" description="Helical" evidence="8">
    <location>
        <begin position="275"/>
        <end position="294"/>
    </location>
</feature>
<feature type="transmembrane region" description="Helical" evidence="8">
    <location>
        <begin position="12"/>
        <end position="30"/>
    </location>
</feature>
<accession>A0A2T2WX44</accession>
<sequence>MRYPNIAGNPRKFYRWGLLAVFVVGVVGILSAARVVLLPFLFAIILAYFLAPLVELFVKHRIHRVPAILLSYALVVLILAATVVYMVPLWVQETGKMIHVVPTLTKQIQLSWNYWLKRFHQAPIPGSVRKAIDEAGIRWENKLFSLTRQLVSAVFGVLPGVLSVVVSPILAFYLLKDMDRIRERFWQVVPIRWHAPVYVLALDVDRALNGFIRGQLLVALFVGILSGLWVGFLGIPLALLIGAIAALTDVIPYVGPIAGAVPAVMLGLEQSPIKALYAVLGFVAIHQLEGTVIGPKIMGDSVGLHPLVVIFAILVGGEIGGLAGLLLAVPTAAVVKVILGHLYRHLII</sequence>
<gene>
    <name evidence="9" type="ORF">C7B43_13040</name>
</gene>